<accession>A0A022RB29</accession>
<dbReference type="Pfam" id="PF00450">
    <property type="entry name" value="Peptidase_S10"/>
    <property type="match status" value="1"/>
</dbReference>
<keyword evidence="2" id="KW-0121">Carboxypeptidase</keyword>
<evidence type="ECO:0000313" key="6">
    <source>
        <dbReference type="EMBL" id="EYU36150.1"/>
    </source>
</evidence>
<name>A0A022RB29_ERYGU</name>
<dbReference type="Proteomes" id="UP000030748">
    <property type="component" value="Unassembled WGS sequence"/>
</dbReference>
<dbReference type="InterPro" id="IPR001563">
    <property type="entry name" value="Peptidase_S10"/>
</dbReference>
<keyword evidence="5" id="KW-0325">Glycoprotein</keyword>
<evidence type="ECO:0000313" key="7">
    <source>
        <dbReference type="Proteomes" id="UP000030748"/>
    </source>
</evidence>
<comment type="similarity">
    <text evidence="1">Belongs to the peptidase S10 family.</text>
</comment>
<protein>
    <submittedName>
        <fullName evidence="6">Uncharacterized protein</fullName>
    </submittedName>
</protein>
<dbReference type="GO" id="GO:0004185">
    <property type="term" value="F:serine-type carboxypeptidase activity"/>
    <property type="evidence" value="ECO:0007669"/>
    <property type="project" value="InterPro"/>
</dbReference>
<keyword evidence="4" id="KW-0378">Hydrolase</keyword>
<evidence type="ECO:0000256" key="4">
    <source>
        <dbReference type="ARBA" id="ARBA00022801"/>
    </source>
</evidence>
<evidence type="ECO:0000256" key="1">
    <source>
        <dbReference type="ARBA" id="ARBA00009431"/>
    </source>
</evidence>
<dbReference type="InterPro" id="IPR029058">
    <property type="entry name" value="AB_hydrolase_fold"/>
</dbReference>
<gene>
    <name evidence="6" type="ORF">MIMGU_mgv11b023471mg</name>
</gene>
<dbReference type="SUPFAM" id="SSF53474">
    <property type="entry name" value="alpha/beta-Hydrolases"/>
    <property type="match status" value="1"/>
</dbReference>
<sequence>AETTKTGHFPTSSTVETIIRELNLFPELSKEESSINEPKLVEKRIRFPVLSDKGSNDSSSCLLAVTYCNGIIKEILREAGNLRWVTAMGWYGRKNFELAPSNPFVVDGVKVGIKKNYGSLTFLKVFNAGHMVPMDQPKASLEMLTRWMKGKSL</sequence>
<reference evidence="6 7" key="1">
    <citation type="journal article" date="2013" name="Proc. Natl. Acad. Sci. U.S.A.">
        <title>Fine-scale variation in meiotic recombination in Mimulus inferred from population shotgun sequencing.</title>
        <authorList>
            <person name="Hellsten U."/>
            <person name="Wright K.M."/>
            <person name="Jenkins J."/>
            <person name="Shu S."/>
            <person name="Yuan Y."/>
            <person name="Wessler S.R."/>
            <person name="Schmutz J."/>
            <person name="Willis J.H."/>
            <person name="Rokhsar D.S."/>
        </authorList>
    </citation>
    <scope>NUCLEOTIDE SEQUENCE [LARGE SCALE GENOMIC DNA]</scope>
    <source>
        <strain evidence="7">cv. DUN x IM62</strain>
    </source>
</reference>
<dbReference type="InterPro" id="IPR033124">
    <property type="entry name" value="Ser_caboxypep_his_AS"/>
</dbReference>
<dbReference type="EMBL" id="KI630592">
    <property type="protein sequence ID" value="EYU36150.1"/>
    <property type="molecule type" value="Genomic_DNA"/>
</dbReference>
<dbReference type="AlphaFoldDB" id="A0A022RB29"/>
<evidence type="ECO:0000256" key="5">
    <source>
        <dbReference type="ARBA" id="ARBA00023180"/>
    </source>
</evidence>
<keyword evidence="7" id="KW-1185">Reference proteome</keyword>
<keyword evidence="3" id="KW-0645">Protease</keyword>
<proteinExistence type="inferred from homology"/>
<dbReference type="Gene3D" id="3.40.50.1820">
    <property type="entry name" value="alpha/beta hydrolase"/>
    <property type="match status" value="1"/>
</dbReference>
<dbReference type="GO" id="GO:0006508">
    <property type="term" value="P:proteolysis"/>
    <property type="evidence" value="ECO:0007669"/>
    <property type="project" value="UniProtKB-KW"/>
</dbReference>
<organism evidence="6 7">
    <name type="scientific">Erythranthe guttata</name>
    <name type="common">Yellow monkey flower</name>
    <name type="synonym">Mimulus guttatus</name>
    <dbReference type="NCBI Taxonomy" id="4155"/>
    <lineage>
        <taxon>Eukaryota</taxon>
        <taxon>Viridiplantae</taxon>
        <taxon>Streptophyta</taxon>
        <taxon>Embryophyta</taxon>
        <taxon>Tracheophyta</taxon>
        <taxon>Spermatophyta</taxon>
        <taxon>Magnoliopsida</taxon>
        <taxon>eudicotyledons</taxon>
        <taxon>Gunneridae</taxon>
        <taxon>Pentapetalae</taxon>
        <taxon>asterids</taxon>
        <taxon>lamiids</taxon>
        <taxon>Lamiales</taxon>
        <taxon>Phrymaceae</taxon>
        <taxon>Erythranthe</taxon>
    </lineage>
</organism>
<dbReference type="eggNOG" id="KOG1282">
    <property type="taxonomic scope" value="Eukaryota"/>
</dbReference>
<evidence type="ECO:0000256" key="3">
    <source>
        <dbReference type="ARBA" id="ARBA00022670"/>
    </source>
</evidence>
<dbReference type="PROSITE" id="PS00560">
    <property type="entry name" value="CARBOXYPEPT_SER_HIS"/>
    <property type="match status" value="1"/>
</dbReference>
<feature type="non-terminal residue" evidence="6">
    <location>
        <position position="1"/>
    </location>
</feature>
<evidence type="ECO:0000256" key="2">
    <source>
        <dbReference type="ARBA" id="ARBA00022645"/>
    </source>
</evidence>